<feature type="non-terminal residue" evidence="2">
    <location>
        <position position="1"/>
    </location>
</feature>
<comment type="caution">
    <text evidence="2">The sequence shown here is derived from an EMBL/GenBank/DDBJ whole genome shotgun (WGS) entry which is preliminary data.</text>
</comment>
<evidence type="ECO:0000313" key="3">
    <source>
        <dbReference type="Proteomes" id="UP001206925"/>
    </source>
</evidence>
<dbReference type="GO" id="GO:0003729">
    <property type="term" value="F:mRNA binding"/>
    <property type="evidence" value="ECO:0007669"/>
    <property type="project" value="InterPro"/>
</dbReference>
<dbReference type="EMBL" id="JAMZMK010009753">
    <property type="protein sequence ID" value="KAI7734353.1"/>
    <property type="molecule type" value="Genomic_DNA"/>
</dbReference>
<dbReference type="GO" id="GO:0005685">
    <property type="term" value="C:U1 snRNP"/>
    <property type="evidence" value="ECO:0007669"/>
    <property type="project" value="InterPro"/>
</dbReference>
<protein>
    <submittedName>
        <fullName evidence="2">Uncharacterized protein</fullName>
    </submittedName>
</protein>
<organism evidence="2 3">
    <name type="scientific">Ambrosia artemisiifolia</name>
    <name type="common">Common ragweed</name>
    <dbReference type="NCBI Taxonomy" id="4212"/>
    <lineage>
        <taxon>Eukaryota</taxon>
        <taxon>Viridiplantae</taxon>
        <taxon>Streptophyta</taxon>
        <taxon>Embryophyta</taxon>
        <taxon>Tracheophyta</taxon>
        <taxon>Spermatophyta</taxon>
        <taxon>Magnoliopsida</taxon>
        <taxon>eudicotyledons</taxon>
        <taxon>Gunneridae</taxon>
        <taxon>Pentapetalae</taxon>
        <taxon>asterids</taxon>
        <taxon>campanulids</taxon>
        <taxon>Asterales</taxon>
        <taxon>Asteraceae</taxon>
        <taxon>Asteroideae</taxon>
        <taxon>Heliantheae alliance</taxon>
        <taxon>Heliantheae</taxon>
        <taxon>Ambrosia</taxon>
    </lineage>
</organism>
<keyword evidence="3" id="KW-1185">Reference proteome</keyword>
<dbReference type="InterPro" id="IPR004882">
    <property type="entry name" value="Luc7-rel"/>
</dbReference>
<name>A0AAD5GBQ8_AMBAR</name>
<dbReference type="Pfam" id="PF03194">
    <property type="entry name" value="LUC7"/>
    <property type="match status" value="1"/>
</dbReference>
<dbReference type="Proteomes" id="UP001206925">
    <property type="component" value="Unassembled WGS sequence"/>
</dbReference>
<accession>A0AAD5GBQ8</accession>
<reference evidence="2" key="1">
    <citation type="submission" date="2022-06" db="EMBL/GenBank/DDBJ databases">
        <title>Uncovering the hologenomic basis of an extraordinary plant invasion.</title>
        <authorList>
            <person name="Bieker V.C."/>
            <person name="Martin M.D."/>
            <person name="Gilbert T."/>
            <person name="Hodgins K."/>
            <person name="Battlay P."/>
            <person name="Petersen B."/>
            <person name="Wilson J."/>
        </authorList>
    </citation>
    <scope>NUCLEOTIDE SEQUENCE</scope>
    <source>
        <strain evidence="2">AA19_3_7</strain>
        <tissue evidence="2">Leaf</tissue>
    </source>
</reference>
<dbReference type="PANTHER" id="PTHR12375">
    <property type="entry name" value="RNA-BINDING PROTEIN LUC7-RELATED"/>
    <property type="match status" value="1"/>
</dbReference>
<dbReference type="GO" id="GO:0006376">
    <property type="term" value="P:mRNA splice site recognition"/>
    <property type="evidence" value="ECO:0007669"/>
    <property type="project" value="InterPro"/>
</dbReference>
<evidence type="ECO:0000313" key="2">
    <source>
        <dbReference type="EMBL" id="KAI7734353.1"/>
    </source>
</evidence>
<sequence>LSMHFPPRQEPVTDSSKYTAADVRVTDQKLRVCDICGAFLSVYDSDRRLADHFGGKLHLGYMQIREKLADLLREPIKGRLRKMTGDQKNEAKILTGKVAKTRSELVAVTEIVHAIVTVGAETVIGIRTVIVVMTVIEKETVIQGADIGRDQGTVLGIMIDQGVMIGTSNEADEKVFLLKYLNAMTVLRHKVIKLFSTTYILASPHGGHEHIIRTIVKMA</sequence>
<proteinExistence type="inferred from homology"/>
<evidence type="ECO:0000256" key="1">
    <source>
        <dbReference type="ARBA" id="ARBA00005655"/>
    </source>
</evidence>
<gene>
    <name evidence="2" type="ORF">M8C21_004377</name>
</gene>
<dbReference type="AlphaFoldDB" id="A0AAD5GBQ8"/>
<comment type="similarity">
    <text evidence="1">Belongs to the Luc7 family.</text>
</comment>